<sequence>MNCLICGIVKNCSQRLEANLKLAITTSELFEKSKIVIYENNSTDNTKTILNNYKDNSKFTIISEDLVINKENSVVWAYTEITGSDHPCRIEQISNSRNKVIDEINKTEYDEYNYVIWIDLDSSGWEIEGVKDSFNKKNEWDVIFANSFPYYDYFALRRDPCQVFGPEIVGEQFWSNLSENNYTDDQLIPVYSAFNGIGIYKKHLFKKYKYNFLVDESTKVFYRNYIKNNMLDSTLLETIKNKDYLFINGYNDEESDIYWKSNSGYNKPIICEHVPLNLALYNDGYKLFINTKMIYYR</sequence>
<dbReference type="AlphaFoldDB" id="A0A6C0HPL7"/>
<proteinExistence type="predicted"/>
<name>A0A6C0HPL7_9ZZZZ</name>
<dbReference type="InterPro" id="IPR021047">
    <property type="entry name" value="Mannosyltransferase_CMT1"/>
</dbReference>
<evidence type="ECO:0008006" key="2">
    <source>
        <dbReference type="Google" id="ProtNLM"/>
    </source>
</evidence>
<accession>A0A6C0HPL7</accession>
<protein>
    <recommendedName>
        <fullName evidence="2">Glycosyltransferase 2-like domain-containing protein</fullName>
    </recommendedName>
</protein>
<reference evidence="1" key="1">
    <citation type="journal article" date="2020" name="Nature">
        <title>Giant virus diversity and host interactions through global metagenomics.</title>
        <authorList>
            <person name="Schulz F."/>
            <person name="Roux S."/>
            <person name="Paez-Espino D."/>
            <person name="Jungbluth S."/>
            <person name="Walsh D.A."/>
            <person name="Denef V.J."/>
            <person name="McMahon K.D."/>
            <person name="Konstantinidis K.T."/>
            <person name="Eloe-Fadrosh E.A."/>
            <person name="Kyrpides N.C."/>
            <person name="Woyke T."/>
        </authorList>
    </citation>
    <scope>NUCLEOTIDE SEQUENCE</scope>
    <source>
        <strain evidence="1">GVMAG-M-3300023184-165</strain>
    </source>
</reference>
<evidence type="ECO:0000313" key="1">
    <source>
        <dbReference type="EMBL" id="QHT82648.1"/>
    </source>
</evidence>
<dbReference type="Pfam" id="PF11735">
    <property type="entry name" value="CAP59_mtransfer"/>
    <property type="match status" value="1"/>
</dbReference>
<dbReference type="EMBL" id="MN740003">
    <property type="protein sequence ID" value="QHT82648.1"/>
    <property type="molecule type" value="Genomic_DNA"/>
</dbReference>
<organism evidence="1">
    <name type="scientific">viral metagenome</name>
    <dbReference type="NCBI Taxonomy" id="1070528"/>
    <lineage>
        <taxon>unclassified sequences</taxon>
        <taxon>metagenomes</taxon>
        <taxon>organismal metagenomes</taxon>
    </lineage>
</organism>